<dbReference type="EMBL" id="MN740671">
    <property type="protein sequence ID" value="QHU07021.1"/>
    <property type="molecule type" value="Genomic_DNA"/>
</dbReference>
<dbReference type="InterPro" id="IPR006674">
    <property type="entry name" value="HD_domain"/>
</dbReference>
<dbReference type="AlphaFoldDB" id="A0A6C0JQ66"/>
<feature type="domain" description="HD" evidence="1">
    <location>
        <begin position="53"/>
        <end position="181"/>
    </location>
</feature>
<dbReference type="CDD" id="cd00077">
    <property type="entry name" value="HDc"/>
    <property type="match status" value="1"/>
</dbReference>
<dbReference type="Gene3D" id="1.10.3210.10">
    <property type="entry name" value="Hypothetical protein af1432"/>
    <property type="match status" value="1"/>
</dbReference>
<dbReference type="PROSITE" id="PS51831">
    <property type="entry name" value="HD"/>
    <property type="match status" value="1"/>
</dbReference>
<accession>A0A6C0JQ66</accession>
<name>A0A6C0JQ66_9ZZZZ</name>
<dbReference type="Pfam" id="PF01966">
    <property type="entry name" value="HD"/>
    <property type="match status" value="1"/>
</dbReference>
<dbReference type="GO" id="GO:0006203">
    <property type="term" value="P:dGTP catabolic process"/>
    <property type="evidence" value="ECO:0007669"/>
    <property type="project" value="TreeGrafter"/>
</dbReference>
<dbReference type="SUPFAM" id="SSF109604">
    <property type="entry name" value="HD-domain/PDEase-like"/>
    <property type="match status" value="1"/>
</dbReference>
<dbReference type="PANTHER" id="PTHR11373:SF4">
    <property type="entry name" value="DEOXYNUCLEOSIDE TRIPHOSPHATE TRIPHOSPHOHYDROLASE SAMHD1"/>
    <property type="match status" value="1"/>
</dbReference>
<dbReference type="SMART" id="SM00471">
    <property type="entry name" value="HDc"/>
    <property type="match status" value="1"/>
</dbReference>
<dbReference type="PANTHER" id="PTHR11373">
    <property type="entry name" value="DEOXYNUCLEOSIDE TRIPHOSPHATE TRIPHOSPHOHYDROLASE"/>
    <property type="match status" value="1"/>
</dbReference>
<dbReference type="GO" id="GO:0008832">
    <property type="term" value="F:dGTPase activity"/>
    <property type="evidence" value="ECO:0007669"/>
    <property type="project" value="TreeGrafter"/>
</dbReference>
<organism evidence="2">
    <name type="scientific">viral metagenome</name>
    <dbReference type="NCBI Taxonomy" id="1070528"/>
    <lineage>
        <taxon>unclassified sequences</taxon>
        <taxon>metagenomes</taxon>
        <taxon>organismal metagenomes</taxon>
    </lineage>
</organism>
<dbReference type="InterPro" id="IPR003607">
    <property type="entry name" value="HD/PDEase_dom"/>
</dbReference>
<proteinExistence type="predicted"/>
<protein>
    <recommendedName>
        <fullName evidence="1">HD domain-containing protein</fullName>
    </recommendedName>
</protein>
<evidence type="ECO:0000259" key="1">
    <source>
        <dbReference type="PROSITE" id="PS51831"/>
    </source>
</evidence>
<evidence type="ECO:0000313" key="2">
    <source>
        <dbReference type="EMBL" id="QHU07021.1"/>
    </source>
</evidence>
<dbReference type="InterPro" id="IPR050135">
    <property type="entry name" value="dGTPase-like"/>
</dbReference>
<sequence length="325" mass="37868">MSNTTIIKDCIYRFIQVPDLCKSFIDTVEFQRLRHIKQLGLVQFTYPSAAHSRFEHSLGVMHLAGVVADELSRHGADISQREKELLQLAGLLHDVGHMAFSHLFDYMLEDNGHDLLHEERSCLVLSQINDRLGLLTKEEVLKVSRMIHGFVPDEEKNPKSFLYEIVSNQAFGLDVDRLDYLQRDSYHTGMPSFQPDYLISCMRVQNGKLVVLEKAKPEIEMLYETRKRLLTLVCRHKTILAIENLIREGIKRLGYIENWENLAKGEWMKLDDIEVYQAMRRQCPDLILKIETRDWDKAVSPDRFKHITLISRDSIDKKIADVRFI</sequence>
<reference evidence="2" key="1">
    <citation type="journal article" date="2020" name="Nature">
        <title>Giant virus diversity and host interactions through global metagenomics.</title>
        <authorList>
            <person name="Schulz F."/>
            <person name="Roux S."/>
            <person name="Paez-Espino D."/>
            <person name="Jungbluth S."/>
            <person name="Walsh D.A."/>
            <person name="Denef V.J."/>
            <person name="McMahon K.D."/>
            <person name="Konstantinidis K.T."/>
            <person name="Eloe-Fadrosh E.A."/>
            <person name="Kyrpides N.C."/>
            <person name="Woyke T."/>
        </authorList>
    </citation>
    <scope>NUCLEOTIDE SEQUENCE</scope>
    <source>
        <strain evidence="2">GVMAG-S-1038524-41</strain>
    </source>
</reference>